<proteinExistence type="predicted"/>
<sequence>MTSSGRCSIPPKAFRRFWKACSTARRPDRQPGSERLPAVHLAAKNDRRGGLLHPVDAADLVEQLVQLLGRIRTQPGHIVELAAHCAQLLYLAHGTQAPHHLLARARLHLDPHICLQPTTHNPLAQAHAIAGDDLVLLQPLQTRVDGSTSDAQLAGEGGDAFAGVYLQQGDQLAIDFIQRDGAGIRHGESLRLTR</sequence>
<accession>B1N1A1</accession>
<dbReference type="AlphaFoldDB" id="B1N1A1"/>
<gene>
    <name evidence="1" type="primary">nicC</name>
</gene>
<dbReference type="EMBL" id="DQ988162">
    <property type="protein sequence ID" value="ABM05924.1"/>
    <property type="molecule type" value="Genomic_DNA"/>
</dbReference>
<protein>
    <submittedName>
        <fullName evidence="1">NicC</fullName>
    </submittedName>
</protein>
<organism evidence="1">
    <name type="scientific">Pseudomonas putida</name>
    <name type="common">Arthrobacter siderocapsulatus</name>
    <dbReference type="NCBI Taxonomy" id="303"/>
    <lineage>
        <taxon>Bacteria</taxon>
        <taxon>Pseudomonadati</taxon>
        <taxon>Pseudomonadota</taxon>
        <taxon>Gammaproteobacteria</taxon>
        <taxon>Pseudomonadales</taxon>
        <taxon>Pseudomonadaceae</taxon>
        <taxon>Pseudomonas</taxon>
    </lineage>
</organism>
<name>B1N1A1_PSEPU</name>
<evidence type="ECO:0000313" key="1">
    <source>
        <dbReference type="EMBL" id="ABM05924.1"/>
    </source>
</evidence>
<reference evidence="1" key="1">
    <citation type="journal article" date="2008" name="Appl. Environ. Microbiol.">
        <title>A novel gene, encoding 6-hydroxy-3-succinoylpyridine hydroxylase, involved in nicotine degradation by Pseudomonas putida strain S16.</title>
        <authorList>
            <person name="Tang H."/>
            <person name="Wang S."/>
            <person name="Ma L."/>
            <person name="Meng X."/>
            <person name="Deng Z."/>
            <person name="Zhang D."/>
            <person name="Ma C."/>
            <person name="Xu P."/>
        </authorList>
    </citation>
    <scope>NUCLEOTIDE SEQUENCE</scope>
    <source>
        <strain evidence="1">S16</strain>
    </source>
</reference>